<accession>A0ABR2PHL0</accession>
<keyword evidence="5" id="KW-0812">Transmembrane</keyword>
<evidence type="ECO:0000256" key="9">
    <source>
        <dbReference type="ARBA" id="ARBA00023136"/>
    </source>
</evidence>
<evidence type="ECO:0000256" key="12">
    <source>
        <dbReference type="SAM" id="MobiDB-lite"/>
    </source>
</evidence>
<dbReference type="SUPFAM" id="SSF52058">
    <property type="entry name" value="L domain-like"/>
    <property type="match status" value="1"/>
</dbReference>
<keyword evidence="9" id="KW-0472">Membrane</keyword>
<dbReference type="Pfam" id="PF08263">
    <property type="entry name" value="LRRNT_2"/>
    <property type="match status" value="1"/>
</dbReference>
<comment type="caution">
    <text evidence="15">The sequence shown here is derived from an EMBL/GenBank/DDBJ whole genome shotgun (WGS) entry which is preliminary data.</text>
</comment>
<keyword evidence="3" id="KW-1003">Cell membrane</keyword>
<evidence type="ECO:0000256" key="8">
    <source>
        <dbReference type="ARBA" id="ARBA00022989"/>
    </source>
</evidence>
<keyword evidence="4" id="KW-0433">Leucine-rich repeat</keyword>
<evidence type="ECO:0000256" key="13">
    <source>
        <dbReference type="SAM" id="SignalP"/>
    </source>
</evidence>
<keyword evidence="10" id="KW-0675">Receptor</keyword>
<feature type="chain" id="PRO_5045358813" description="Leucine-rich repeat-containing N-terminal plant-type domain-containing protein" evidence="13">
    <location>
        <begin position="24"/>
        <end position="476"/>
    </location>
</feature>
<comment type="subcellular location">
    <subcellularLocation>
        <location evidence="1">Cell membrane</location>
        <topology evidence="1">Single-pass type I membrane protein</topology>
    </subcellularLocation>
</comment>
<keyword evidence="6 13" id="KW-0732">Signal</keyword>
<evidence type="ECO:0000256" key="3">
    <source>
        <dbReference type="ARBA" id="ARBA00022475"/>
    </source>
</evidence>
<protein>
    <recommendedName>
        <fullName evidence="14">Leucine-rich repeat-containing N-terminal plant-type domain-containing protein</fullName>
    </recommendedName>
</protein>
<keyword evidence="16" id="KW-1185">Reference proteome</keyword>
<name>A0ABR2PHL0_9ROSI</name>
<evidence type="ECO:0000259" key="14">
    <source>
        <dbReference type="Pfam" id="PF08263"/>
    </source>
</evidence>
<keyword evidence="7" id="KW-0677">Repeat</keyword>
<dbReference type="InterPro" id="IPR032675">
    <property type="entry name" value="LRR_dom_sf"/>
</dbReference>
<evidence type="ECO:0000313" key="15">
    <source>
        <dbReference type="EMBL" id="KAK8987921.1"/>
    </source>
</evidence>
<feature type="domain" description="Leucine-rich repeat-containing N-terminal plant-type" evidence="14">
    <location>
        <begin position="61"/>
        <end position="82"/>
    </location>
</feature>
<comment type="similarity">
    <text evidence="2">Belongs to the RLP family.</text>
</comment>
<organism evidence="15 16">
    <name type="scientific">Hibiscus sabdariffa</name>
    <name type="common">roselle</name>
    <dbReference type="NCBI Taxonomy" id="183260"/>
    <lineage>
        <taxon>Eukaryota</taxon>
        <taxon>Viridiplantae</taxon>
        <taxon>Streptophyta</taxon>
        <taxon>Embryophyta</taxon>
        <taxon>Tracheophyta</taxon>
        <taxon>Spermatophyta</taxon>
        <taxon>Magnoliopsida</taxon>
        <taxon>eudicotyledons</taxon>
        <taxon>Gunneridae</taxon>
        <taxon>Pentapetalae</taxon>
        <taxon>rosids</taxon>
        <taxon>malvids</taxon>
        <taxon>Malvales</taxon>
        <taxon>Malvaceae</taxon>
        <taxon>Malvoideae</taxon>
        <taxon>Hibiscus</taxon>
    </lineage>
</organism>
<evidence type="ECO:0000256" key="7">
    <source>
        <dbReference type="ARBA" id="ARBA00022737"/>
    </source>
</evidence>
<dbReference type="InterPro" id="IPR001611">
    <property type="entry name" value="Leu-rich_rpt"/>
</dbReference>
<dbReference type="InterPro" id="IPR013210">
    <property type="entry name" value="LRR_N_plant-typ"/>
</dbReference>
<dbReference type="PRINTS" id="PR00019">
    <property type="entry name" value="LEURICHRPT"/>
</dbReference>
<evidence type="ECO:0000256" key="4">
    <source>
        <dbReference type="ARBA" id="ARBA00022614"/>
    </source>
</evidence>
<proteinExistence type="inferred from homology"/>
<dbReference type="PANTHER" id="PTHR48061:SF2">
    <property type="entry name" value="RECEPTOR LIKE PROTEIN 30-LIKE"/>
    <property type="match status" value="1"/>
</dbReference>
<evidence type="ECO:0000256" key="5">
    <source>
        <dbReference type="ARBA" id="ARBA00022692"/>
    </source>
</evidence>
<evidence type="ECO:0000256" key="2">
    <source>
        <dbReference type="ARBA" id="ARBA00009592"/>
    </source>
</evidence>
<keyword evidence="11" id="KW-0325">Glycoprotein</keyword>
<evidence type="ECO:0000256" key="1">
    <source>
        <dbReference type="ARBA" id="ARBA00004251"/>
    </source>
</evidence>
<gene>
    <name evidence="15" type="ORF">V6N11_065526</name>
</gene>
<evidence type="ECO:0000256" key="11">
    <source>
        <dbReference type="ARBA" id="ARBA00023180"/>
    </source>
</evidence>
<dbReference type="InterPro" id="IPR046956">
    <property type="entry name" value="RLP23-like"/>
</dbReference>
<dbReference type="InterPro" id="IPR003591">
    <property type="entry name" value="Leu-rich_rpt_typical-subtyp"/>
</dbReference>
<evidence type="ECO:0000256" key="10">
    <source>
        <dbReference type="ARBA" id="ARBA00023170"/>
    </source>
</evidence>
<feature type="signal peptide" evidence="13">
    <location>
        <begin position="1"/>
        <end position="23"/>
    </location>
</feature>
<dbReference type="SMART" id="SM00369">
    <property type="entry name" value="LRR_TYP"/>
    <property type="match status" value="7"/>
</dbReference>
<sequence>MTTLHFLVSLFFLFSCFLPLVFSFHPPPNDLPEQCLDDQRSLLLQLQLQHDFYYGPNFTFSSKFELWDANTDCCWWEGVTCDALGHVIGQLSLIFNLHHLQHLNLAGNNFNTTLLSYGFDKLPNLTHLNLSSSCFHGHVPHGISLLTRLVSLDLSYQGFIKTLDKLVVLDLSNNHIHGVVPNWLWKTTLSYVDLSFNPIDFPKQLPLSDANFSFPKLAFLYLGSCNISAFPEFLRSLDHLENLDLSNNRISDEIPNWATQLRSLKIGGNELKGKLSRSLATCSKLEVLDIRNNMVHDTFPFWLANLLSLKVLILRGNRFYGALSVEFLQSLKAMAMINDDDKANLKYVGEDYYQDSVTIVNKGVELFYEKVLTTHTLIDNLKDLESLDLSLNKLSGKIPPQLTSLTFLEALDLSYNQLEGSIPQSYQFNKFSNDSYRGNPNLCGPPLSRKCNEDDLPTPHPAGEDEEDSWLDTMST</sequence>
<evidence type="ECO:0000256" key="6">
    <source>
        <dbReference type="ARBA" id="ARBA00022729"/>
    </source>
</evidence>
<dbReference type="EMBL" id="JBBPBN010000059">
    <property type="protein sequence ID" value="KAK8987921.1"/>
    <property type="molecule type" value="Genomic_DNA"/>
</dbReference>
<reference evidence="15 16" key="1">
    <citation type="journal article" date="2024" name="G3 (Bethesda)">
        <title>Genome assembly of Hibiscus sabdariffa L. provides insights into metabolisms of medicinal natural products.</title>
        <authorList>
            <person name="Kim T."/>
        </authorList>
    </citation>
    <scope>NUCLEOTIDE SEQUENCE [LARGE SCALE GENOMIC DNA]</scope>
    <source>
        <strain evidence="15">TK-2024</strain>
        <tissue evidence="15">Old leaves</tissue>
    </source>
</reference>
<dbReference type="Proteomes" id="UP001396334">
    <property type="component" value="Unassembled WGS sequence"/>
</dbReference>
<dbReference type="PROSITE" id="PS51450">
    <property type="entry name" value="LRR"/>
    <property type="match status" value="1"/>
</dbReference>
<dbReference type="Gene3D" id="3.80.10.10">
    <property type="entry name" value="Ribonuclease Inhibitor"/>
    <property type="match status" value="1"/>
</dbReference>
<dbReference type="Pfam" id="PF00560">
    <property type="entry name" value="LRR_1"/>
    <property type="match status" value="5"/>
</dbReference>
<keyword evidence="8" id="KW-1133">Transmembrane helix</keyword>
<evidence type="ECO:0000313" key="16">
    <source>
        <dbReference type="Proteomes" id="UP001396334"/>
    </source>
</evidence>
<dbReference type="PANTHER" id="PTHR48061">
    <property type="entry name" value="LEUCINE-RICH REPEAT RECEPTOR PROTEIN KINASE EMS1-LIKE-RELATED"/>
    <property type="match status" value="1"/>
</dbReference>
<feature type="region of interest" description="Disordered" evidence="12">
    <location>
        <begin position="444"/>
        <end position="476"/>
    </location>
</feature>